<dbReference type="Proteomes" id="UP000308133">
    <property type="component" value="Unassembled WGS sequence"/>
</dbReference>
<dbReference type="EMBL" id="PTQR01000053">
    <property type="protein sequence ID" value="TKX23729.1"/>
    <property type="molecule type" value="Genomic_DNA"/>
</dbReference>
<dbReference type="InterPro" id="IPR049326">
    <property type="entry name" value="Rhodopsin_dom_fungi"/>
</dbReference>
<evidence type="ECO:0000256" key="3">
    <source>
        <dbReference type="ARBA" id="ARBA00022989"/>
    </source>
</evidence>
<protein>
    <recommendedName>
        <fullName evidence="8">Rhodopsin domain-containing protein</fullName>
    </recommendedName>
</protein>
<dbReference type="PANTHER" id="PTHR33048">
    <property type="entry name" value="PTH11-LIKE INTEGRAL MEMBRANE PROTEIN (AFU_ORTHOLOGUE AFUA_5G11245)"/>
    <property type="match status" value="1"/>
</dbReference>
<evidence type="ECO:0000259" key="8">
    <source>
        <dbReference type="Pfam" id="PF20684"/>
    </source>
</evidence>
<evidence type="ECO:0000313" key="9">
    <source>
        <dbReference type="EMBL" id="TKX23729.1"/>
    </source>
</evidence>
<gene>
    <name evidence="9" type="ORF">C1H76_4246</name>
</gene>
<feature type="domain" description="Rhodopsin" evidence="8">
    <location>
        <begin position="40"/>
        <end position="281"/>
    </location>
</feature>
<feature type="transmembrane region" description="Helical" evidence="7">
    <location>
        <begin position="176"/>
        <end position="204"/>
    </location>
</feature>
<evidence type="ECO:0000256" key="4">
    <source>
        <dbReference type="ARBA" id="ARBA00023136"/>
    </source>
</evidence>
<name>A0A4U7AZA0_9PEZI</name>
<dbReference type="GO" id="GO:0016020">
    <property type="term" value="C:membrane"/>
    <property type="evidence" value="ECO:0007669"/>
    <property type="project" value="UniProtKB-SubCell"/>
</dbReference>
<keyword evidence="3 7" id="KW-1133">Transmembrane helix</keyword>
<feature type="transmembrane region" description="Helical" evidence="7">
    <location>
        <begin position="23"/>
        <end position="44"/>
    </location>
</feature>
<feature type="transmembrane region" description="Helical" evidence="7">
    <location>
        <begin position="216"/>
        <end position="243"/>
    </location>
</feature>
<feature type="region of interest" description="Disordered" evidence="6">
    <location>
        <begin position="344"/>
        <end position="366"/>
    </location>
</feature>
<dbReference type="AlphaFoldDB" id="A0A4U7AZA0"/>
<evidence type="ECO:0000256" key="2">
    <source>
        <dbReference type="ARBA" id="ARBA00022692"/>
    </source>
</evidence>
<feature type="transmembrane region" description="Helical" evidence="7">
    <location>
        <begin position="56"/>
        <end position="77"/>
    </location>
</feature>
<feature type="transmembrane region" description="Helical" evidence="7">
    <location>
        <begin position="135"/>
        <end position="156"/>
    </location>
</feature>
<organism evidence="9 10">
    <name type="scientific">Elsinoe australis</name>
    <dbReference type="NCBI Taxonomy" id="40998"/>
    <lineage>
        <taxon>Eukaryota</taxon>
        <taxon>Fungi</taxon>
        <taxon>Dikarya</taxon>
        <taxon>Ascomycota</taxon>
        <taxon>Pezizomycotina</taxon>
        <taxon>Dothideomycetes</taxon>
        <taxon>Dothideomycetidae</taxon>
        <taxon>Myriangiales</taxon>
        <taxon>Elsinoaceae</taxon>
        <taxon>Elsinoe</taxon>
    </lineage>
</organism>
<keyword evidence="2 7" id="KW-0812">Transmembrane</keyword>
<dbReference type="Pfam" id="PF20684">
    <property type="entry name" value="Fung_rhodopsin"/>
    <property type="match status" value="1"/>
</dbReference>
<evidence type="ECO:0000256" key="7">
    <source>
        <dbReference type="SAM" id="Phobius"/>
    </source>
</evidence>
<sequence length="384" mass="43032">MSSGAASTAAVNSANDAAEPARLIAVVCVGLAITSVLVPLRCYVRLRVMKNFGIDDWFLILAQIFLIISGATTLRSIHFGLGRYLDEVPIWYQDDLLRYLFLNEILYAFLILLIRLTIGLLLLKIITHHRKERAFVIFILVISSLNAIQFVIWAFLQCQPLPHFWNRLSPGICHERAFTIVLYVSSLINILTEWALAFLPVYMAIRMLIMSLKDRIAIAVVLGMGALASVATCVRMVYLGILLEGKADVRYMCAIIYMWATIENCLAITAACLATFRPLLAKVLDMTVRKASIGDFSGRMLRKPSETTHAMTVSRRGNSYILPDEHSNAVVPDYSDRILAELDRDDLDDGPSQGCTDGEEKTGIERTTHIVMEIREDSERKEEA</sequence>
<keyword evidence="4 7" id="KW-0472">Membrane</keyword>
<comment type="subcellular location">
    <subcellularLocation>
        <location evidence="1">Membrane</location>
        <topology evidence="1">Multi-pass membrane protein</topology>
    </subcellularLocation>
</comment>
<evidence type="ECO:0000256" key="5">
    <source>
        <dbReference type="ARBA" id="ARBA00038359"/>
    </source>
</evidence>
<feature type="transmembrane region" description="Helical" evidence="7">
    <location>
        <begin position="105"/>
        <end position="123"/>
    </location>
</feature>
<dbReference type="PANTHER" id="PTHR33048:SF96">
    <property type="entry name" value="INTEGRAL MEMBRANE PROTEIN"/>
    <property type="match status" value="1"/>
</dbReference>
<proteinExistence type="inferred from homology"/>
<evidence type="ECO:0000313" key="10">
    <source>
        <dbReference type="Proteomes" id="UP000308133"/>
    </source>
</evidence>
<dbReference type="InterPro" id="IPR052337">
    <property type="entry name" value="SAT4-like"/>
</dbReference>
<evidence type="ECO:0000256" key="6">
    <source>
        <dbReference type="SAM" id="MobiDB-lite"/>
    </source>
</evidence>
<reference evidence="9 10" key="1">
    <citation type="submission" date="2018-02" db="EMBL/GenBank/DDBJ databases">
        <title>Draft genome sequences of Elsinoe sp., causing black scab on jojoba.</title>
        <authorList>
            <person name="Stodart B."/>
            <person name="Jeffress S."/>
            <person name="Ash G."/>
            <person name="Arun Chinnappa K."/>
        </authorList>
    </citation>
    <scope>NUCLEOTIDE SEQUENCE [LARGE SCALE GENOMIC DNA]</scope>
    <source>
        <strain evidence="9 10">Hillstone_2</strain>
    </source>
</reference>
<accession>A0A4U7AZA0</accession>
<comment type="similarity">
    <text evidence="5">Belongs to the SAT4 family.</text>
</comment>
<feature type="transmembrane region" description="Helical" evidence="7">
    <location>
        <begin position="255"/>
        <end position="280"/>
    </location>
</feature>
<comment type="caution">
    <text evidence="9">The sequence shown here is derived from an EMBL/GenBank/DDBJ whole genome shotgun (WGS) entry which is preliminary data.</text>
</comment>
<evidence type="ECO:0000256" key="1">
    <source>
        <dbReference type="ARBA" id="ARBA00004141"/>
    </source>
</evidence>